<evidence type="ECO:0000256" key="4">
    <source>
        <dbReference type="ARBA" id="ARBA00012154"/>
    </source>
</evidence>
<evidence type="ECO:0000256" key="6">
    <source>
        <dbReference type="ARBA" id="ARBA00022490"/>
    </source>
</evidence>
<dbReference type="SUPFAM" id="SSF54211">
    <property type="entry name" value="Ribosomal protein S5 domain 2-like"/>
    <property type="match status" value="1"/>
</dbReference>
<dbReference type="NCBIfam" id="TIGR01920">
    <property type="entry name" value="Shik_kin_archae"/>
    <property type="match status" value="1"/>
</dbReference>
<dbReference type="UniPathway" id="UPA00053">
    <property type="reaction ID" value="UER00088"/>
</dbReference>
<dbReference type="AlphaFoldDB" id="A0A0U3DVA3"/>
<dbReference type="InterPro" id="IPR020568">
    <property type="entry name" value="Ribosomal_Su5_D2-typ_SF"/>
</dbReference>
<evidence type="ECO:0000256" key="7">
    <source>
        <dbReference type="ARBA" id="ARBA00022605"/>
    </source>
</evidence>
<dbReference type="STRING" id="940295.EYM_00220"/>
<dbReference type="InterPro" id="IPR036554">
    <property type="entry name" value="GHMP_kinase_C_sf"/>
</dbReference>
<dbReference type="Proteomes" id="UP000060778">
    <property type="component" value="Chromosome"/>
</dbReference>
<evidence type="ECO:0000256" key="5">
    <source>
        <dbReference type="ARBA" id="ARBA00013853"/>
    </source>
</evidence>
<dbReference type="GO" id="GO:0008652">
    <property type="term" value="P:amino acid biosynthetic process"/>
    <property type="evidence" value="ECO:0007669"/>
    <property type="project" value="UniProtKB-KW"/>
</dbReference>
<reference evidence="16 17" key="1">
    <citation type="submission" date="2013-11" db="EMBL/GenBank/DDBJ databases">
        <title>Comparative genomics of Ignicoccus.</title>
        <authorList>
            <person name="Podar M."/>
        </authorList>
    </citation>
    <scope>NUCLEOTIDE SEQUENCE [LARGE SCALE GENOMIC DNA]</scope>
    <source>
        <strain evidence="16 17">DSM 13165</strain>
    </source>
</reference>
<evidence type="ECO:0000313" key="16">
    <source>
        <dbReference type="EMBL" id="ALU11354.1"/>
    </source>
</evidence>
<protein>
    <recommendedName>
        <fullName evidence="5 14">Shikimate kinase</fullName>
        <shortName evidence="14">SK</shortName>
        <ecNumber evidence="4 14">2.7.1.71</ecNumber>
    </recommendedName>
</protein>
<keyword evidence="8 14" id="KW-0808">Transferase</keyword>
<evidence type="ECO:0000256" key="2">
    <source>
        <dbReference type="ARBA" id="ARBA00004842"/>
    </source>
</evidence>
<dbReference type="InterPro" id="IPR014721">
    <property type="entry name" value="Ribsml_uS5_D2-typ_fold_subgr"/>
</dbReference>
<evidence type="ECO:0000256" key="12">
    <source>
        <dbReference type="ARBA" id="ARBA00023141"/>
    </source>
</evidence>
<dbReference type="PIRSF" id="PIRSF005758">
    <property type="entry name" value="Shikimt_kin_arch"/>
    <property type="match status" value="1"/>
</dbReference>
<dbReference type="Pfam" id="PF00288">
    <property type="entry name" value="GHMP_kinases_N"/>
    <property type="match status" value="1"/>
</dbReference>
<dbReference type="EMBL" id="CP006867">
    <property type="protein sequence ID" value="ALU11354.1"/>
    <property type="molecule type" value="Genomic_DNA"/>
</dbReference>
<evidence type="ECO:0000259" key="15">
    <source>
        <dbReference type="Pfam" id="PF00288"/>
    </source>
</evidence>
<keyword evidence="7 14" id="KW-0028">Amino-acid biosynthesis</keyword>
<evidence type="ECO:0000256" key="10">
    <source>
        <dbReference type="ARBA" id="ARBA00022777"/>
    </source>
</evidence>
<evidence type="ECO:0000256" key="3">
    <source>
        <dbReference type="ARBA" id="ARBA00010202"/>
    </source>
</evidence>
<dbReference type="InterPro" id="IPR006204">
    <property type="entry name" value="GHMP_kinase_N_dom"/>
</dbReference>
<dbReference type="EC" id="2.7.1.71" evidence="4 14"/>
<dbReference type="HAMAP" id="MF_00370">
    <property type="entry name" value="Shik_kinase_arch"/>
    <property type="match status" value="1"/>
</dbReference>
<evidence type="ECO:0000256" key="9">
    <source>
        <dbReference type="ARBA" id="ARBA00022741"/>
    </source>
</evidence>
<dbReference type="GO" id="GO:0009423">
    <property type="term" value="P:chorismate biosynthetic process"/>
    <property type="evidence" value="ECO:0007669"/>
    <property type="project" value="UniProtKB-UniRule"/>
</dbReference>
<evidence type="ECO:0000256" key="13">
    <source>
        <dbReference type="ARBA" id="ARBA00048567"/>
    </source>
</evidence>
<dbReference type="SUPFAM" id="SSF55060">
    <property type="entry name" value="GHMP Kinase, C-terminal domain"/>
    <property type="match status" value="1"/>
</dbReference>
<comment type="pathway">
    <text evidence="2 14">Metabolic intermediate biosynthesis; chorismate biosynthesis; chorismate from D-erythrose 4-phosphate and phosphoenolpyruvate: step 5/7.</text>
</comment>
<gene>
    <name evidence="14" type="primary">aroK</name>
    <name evidence="16" type="ORF">EYM_00220</name>
</gene>
<dbReference type="Gene3D" id="3.30.230.10">
    <property type="match status" value="1"/>
</dbReference>
<dbReference type="InterPro" id="IPR010189">
    <property type="entry name" value="SK_arc"/>
</dbReference>
<dbReference type="GO" id="GO:0004765">
    <property type="term" value="F:shikimate kinase activity"/>
    <property type="evidence" value="ECO:0007669"/>
    <property type="project" value="UniProtKB-UniRule"/>
</dbReference>
<dbReference type="GO" id="GO:0005737">
    <property type="term" value="C:cytoplasm"/>
    <property type="evidence" value="ECO:0007669"/>
    <property type="project" value="UniProtKB-SubCell"/>
</dbReference>
<keyword evidence="10 14" id="KW-0418">Kinase</keyword>
<comment type="subcellular location">
    <subcellularLocation>
        <location evidence="1 14">Cytoplasm</location>
    </subcellularLocation>
</comment>
<evidence type="ECO:0000256" key="11">
    <source>
        <dbReference type="ARBA" id="ARBA00022840"/>
    </source>
</evidence>
<evidence type="ECO:0000256" key="14">
    <source>
        <dbReference type="HAMAP-Rule" id="MF_00370"/>
    </source>
</evidence>
<dbReference type="RefSeq" id="WP_075049133.1">
    <property type="nucleotide sequence ID" value="NZ_CP006867.1"/>
</dbReference>
<dbReference type="PANTHER" id="PTHR20861:SF3">
    <property type="entry name" value="SHIKIMATE KINASE"/>
    <property type="match status" value="1"/>
</dbReference>
<keyword evidence="12 14" id="KW-0057">Aromatic amino acid biosynthesis</keyword>
<organism evidence="16 17">
    <name type="scientific">Ignicoccus islandicus DSM 13165</name>
    <dbReference type="NCBI Taxonomy" id="940295"/>
    <lineage>
        <taxon>Archaea</taxon>
        <taxon>Thermoproteota</taxon>
        <taxon>Thermoprotei</taxon>
        <taxon>Desulfurococcales</taxon>
        <taxon>Desulfurococcaceae</taxon>
        <taxon>Ignicoccus</taxon>
    </lineage>
</organism>
<keyword evidence="17" id="KW-1185">Reference proteome</keyword>
<dbReference type="OrthoDB" id="9602at2157"/>
<keyword evidence="9 14" id="KW-0547">Nucleotide-binding</keyword>
<dbReference type="GO" id="GO:0005524">
    <property type="term" value="F:ATP binding"/>
    <property type="evidence" value="ECO:0007669"/>
    <property type="project" value="UniProtKB-UniRule"/>
</dbReference>
<dbReference type="GeneID" id="30679463"/>
<keyword evidence="11 14" id="KW-0067">ATP-binding</keyword>
<keyword evidence="6 14" id="KW-0963">Cytoplasm</keyword>
<evidence type="ECO:0000256" key="1">
    <source>
        <dbReference type="ARBA" id="ARBA00004496"/>
    </source>
</evidence>
<dbReference type="KEGG" id="iis:EYM_00220"/>
<proteinExistence type="inferred from homology"/>
<evidence type="ECO:0000313" key="17">
    <source>
        <dbReference type="Proteomes" id="UP000060778"/>
    </source>
</evidence>
<feature type="domain" description="GHMP kinase N-terminal" evidence="15">
    <location>
        <begin position="51"/>
        <end position="137"/>
    </location>
</feature>
<dbReference type="PANTHER" id="PTHR20861">
    <property type="entry name" value="HOMOSERINE/4-DIPHOSPHOCYTIDYL-2-C-METHYL-D-ERYTHRITOL KINASE"/>
    <property type="match status" value="1"/>
</dbReference>
<evidence type="ECO:0000256" key="8">
    <source>
        <dbReference type="ARBA" id="ARBA00022679"/>
    </source>
</evidence>
<name>A0A0U3DVA3_9CREN</name>
<accession>A0A0U3DVA3</accession>
<dbReference type="GO" id="GO:0009073">
    <property type="term" value="P:aromatic amino acid family biosynthetic process"/>
    <property type="evidence" value="ECO:0007669"/>
    <property type="project" value="UniProtKB-KW"/>
</dbReference>
<feature type="binding site" evidence="14">
    <location>
        <begin position="76"/>
        <end position="86"/>
    </location>
    <ligand>
        <name>ATP</name>
        <dbReference type="ChEBI" id="CHEBI:30616"/>
    </ligand>
</feature>
<sequence length="275" mass="29601">MKCVKAISHGGASILNAIPTGIGSAFALNLNVEVEVCESMENHFPSHAIEEVYNTIKAKYCQQLQAVSVKVRSEIPAGGGLKSSSAVTNATAAALSKLCALKVSPYEILRLAVEASKKARVTITGALDDAAASLLGGLVITNNHEMKILDRMALPELPVIVIPRSGRRYGFEEIKDRLSSLKSQFKVIEERLLDNKDLWNVMTLNGILVASALGYSTEPITQALKRGAIAASISGNGPSYVIVAEKDNYQEIYELFKNEGAVLSNITNEKAYYAD</sequence>
<comment type="similarity">
    <text evidence="3 14">Belongs to the GHMP kinase family. Archaeal shikimate kinase subfamily.</text>
</comment>
<comment type="catalytic activity">
    <reaction evidence="13 14">
        <text>shikimate + ATP = 3-phosphoshikimate + ADP + H(+)</text>
        <dbReference type="Rhea" id="RHEA:13121"/>
        <dbReference type="ChEBI" id="CHEBI:15378"/>
        <dbReference type="ChEBI" id="CHEBI:30616"/>
        <dbReference type="ChEBI" id="CHEBI:36208"/>
        <dbReference type="ChEBI" id="CHEBI:145989"/>
        <dbReference type="ChEBI" id="CHEBI:456216"/>
        <dbReference type="EC" id="2.7.1.71"/>
    </reaction>
</comment>